<gene>
    <name evidence="2" type="ORF">GCK72_019061</name>
</gene>
<dbReference type="InterPro" id="IPR006583">
    <property type="entry name" value="PAN-3_domain"/>
</dbReference>
<comment type="caution">
    <text evidence="2">The sequence shown here is derived from an EMBL/GenBank/DDBJ whole genome shotgun (WGS) entry which is preliminary data.</text>
</comment>
<dbReference type="CTD" id="9839455"/>
<feature type="domain" description="PAN-3" evidence="1">
    <location>
        <begin position="18"/>
        <end position="160"/>
    </location>
</feature>
<protein>
    <recommendedName>
        <fullName evidence="1">PAN-3 domain-containing protein</fullName>
    </recommendedName>
</protein>
<name>A0A6A5GCB9_CAERE</name>
<accession>A0A6A5GCB9</accession>
<reference evidence="2 3" key="1">
    <citation type="submission" date="2019-12" db="EMBL/GenBank/DDBJ databases">
        <title>Chromosome-level assembly of the Caenorhabditis remanei genome.</title>
        <authorList>
            <person name="Teterina A.A."/>
            <person name="Willis J.H."/>
            <person name="Phillips P.C."/>
        </authorList>
    </citation>
    <scope>NUCLEOTIDE SEQUENCE [LARGE SCALE GENOMIC DNA]</scope>
    <source>
        <strain evidence="2 3">PX506</strain>
        <tissue evidence="2">Whole organism</tissue>
    </source>
</reference>
<dbReference type="SMART" id="SM00605">
    <property type="entry name" value="CW"/>
    <property type="match status" value="1"/>
</dbReference>
<dbReference type="GeneID" id="9839455"/>
<proteinExistence type="predicted"/>
<dbReference type="InterPro" id="IPR016187">
    <property type="entry name" value="CTDL_fold"/>
</dbReference>
<evidence type="ECO:0000313" key="2">
    <source>
        <dbReference type="EMBL" id="KAF1752506.1"/>
    </source>
</evidence>
<dbReference type="RefSeq" id="XP_053581777.1">
    <property type="nucleotide sequence ID" value="XM_053732864.1"/>
</dbReference>
<evidence type="ECO:0000313" key="3">
    <source>
        <dbReference type="Proteomes" id="UP000483820"/>
    </source>
</evidence>
<dbReference type="Gene3D" id="3.10.100.10">
    <property type="entry name" value="Mannose-Binding Protein A, subunit A"/>
    <property type="match status" value="1"/>
</dbReference>
<dbReference type="InterPro" id="IPR016186">
    <property type="entry name" value="C-type_lectin-like/link_sf"/>
</dbReference>
<dbReference type="SUPFAM" id="SSF56436">
    <property type="entry name" value="C-type lectin-like"/>
    <property type="match status" value="1"/>
</dbReference>
<dbReference type="AlphaFoldDB" id="A0A6A5GCB9"/>
<dbReference type="EMBL" id="WUAV01000005">
    <property type="protein sequence ID" value="KAF1752506.1"/>
    <property type="molecule type" value="Genomic_DNA"/>
</dbReference>
<sequence>MNFMNNPSPGSVPSGYSMLGFWLDGTRKPDCYYPQKAGADCSENNFCSLDPNDYKMLVTYGKPLNFSISAVYTISFKECVQKCWRDTTCVLVYDTAPTCKMFALENLGSVRKLNSSSNSRIAFRTFSTSDSCSNISQTPILTGATVTGRTYYNISNVLPTYQEFTVKLDTKTNIWSFKPSFHYPCAPPFMPVKRTNGVYCFGVIQTYSCLNKSQALAQFSIMNGYSLMVIANMGEYNWLLGTAMSYLSTQNMNTTYSKLGFWMDGVRKASCKYPAVRSPSCNGTNEFDYSDPSAPNPVFNWIPGQPDALLNSPRNSDCLYLQVSNNGENGVDDIPCSMTVHSEENMCMNGYIYGTPAVAN</sequence>
<dbReference type="PANTHER" id="PTHR47629">
    <property type="entry name" value="C-TYPE LECTIN-RELATED"/>
    <property type="match status" value="1"/>
</dbReference>
<organism evidence="2 3">
    <name type="scientific">Caenorhabditis remanei</name>
    <name type="common">Caenorhabditis vulgaris</name>
    <dbReference type="NCBI Taxonomy" id="31234"/>
    <lineage>
        <taxon>Eukaryota</taxon>
        <taxon>Metazoa</taxon>
        <taxon>Ecdysozoa</taxon>
        <taxon>Nematoda</taxon>
        <taxon>Chromadorea</taxon>
        <taxon>Rhabditida</taxon>
        <taxon>Rhabditina</taxon>
        <taxon>Rhabditomorpha</taxon>
        <taxon>Rhabditoidea</taxon>
        <taxon>Rhabditidae</taxon>
        <taxon>Peloderinae</taxon>
        <taxon>Caenorhabditis</taxon>
    </lineage>
</organism>
<dbReference type="KEGG" id="crq:GCK72_019061"/>
<dbReference type="Proteomes" id="UP000483820">
    <property type="component" value="Chromosome V"/>
</dbReference>
<dbReference type="CDD" id="cd00037">
    <property type="entry name" value="CLECT"/>
    <property type="match status" value="1"/>
</dbReference>
<evidence type="ECO:0000259" key="1">
    <source>
        <dbReference type="SMART" id="SM00605"/>
    </source>
</evidence>
<dbReference type="Pfam" id="PF08277">
    <property type="entry name" value="PAN_3"/>
    <property type="match status" value="1"/>
</dbReference>